<dbReference type="EMBL" id="JBJURJ010000006">
    <property type="protein sequence ID" value="MFM9328636.1"/>
    <property type="molecule type" value="Genomic_DNA"/>
</dbReference>
<accession>A0ACC7NY63</accession>
<reference evidence="1" key="1">
    <citation type="submission" date="2024-12" db="EMBL/GenBank/DDBJ databases">
        <authorList>
            <person name="Wu N."/>
        </authorList>
    </citation>
    <scope>NUCLEOTIDE SEQUENCE</scope>
    <source>
        <strain evidence="1">P15</strain>
    </source>
</reference>
<proteinExistence type="predicted"/>
<keyword evidence="1" id="KW-0489">Methyltransferase</keyword>
<comment type="caution">
    <text evidence="1">The sequence shown here is derived from an EMBL/GenBank/DDBJ whole genome shotgun (WGS) entry which is preliminary data.</text>
</comment>
<keyword evidence="1" id="KW-0808">Transferase</keyword>
<keyword evidence="2" id="KW-1185">Reference proteome</keyword>
<dbReference type="Proteomes" id="UP001631969">
    <property type="component" value="Unassembled WGS sequence"/>
</dbReference>
<name>A0ACC7NY63_9BACL</name>
<evidence type="ECO:0000313" key="2">
    <source>
        <dbReference type="Proteomes" id="UP001631969"/>
    </source>
</evidence>
<sequence length="197" mass="21070">MGFISVLSLAQELAGQRIGPGDCCIDATAGNGVDTLFLAKAAGSGGLVHAFDIQETALASTAARLSGELSERFTGVRLHLASHDRMKDYVEAEHHGRISAIMFNLGYLPGAEHTVITQPGTTLAALDSSLELLRPGGVLTVVVYSGHPGGEEEAEAVNTWAEALPQREFQVMSYRFMNQQNHPPYLIAVEKRQPAAK</sequence>
<evidence type="ECO:0000313" key="1">
    <source>
        <dbReference type="EMBL" id="MFM9328636.1"/>
    </source>
</evidence>
<organism evidence="1 2">
    <name type="scientific">Paenibacillus mesotrionivorans</name>
    <dbReference type="NCBI Taxonomy" id="3160968"/>
    <lineage>
        <taxon>Bacteria</taxon>
        <taxon>Bacillati</taxon>
        <taxon>Bacillota</taxon>
        <taxon>Bacilli</taxon>
        <taxon>Bacillales</taxon>
        <taxon>Paenibacillaceae</taxon>
        <taxon>Paenibacillus</taxon>
    </lineage>
</organism>
<protein>
    <submittedName>
        <fullName evidence="1">Class I SAM-dependent methyltransferase</fullName>
    </submittedName>
</protein>
<gene>
    <name evidence="1" type="ORF">ACI1P1_10085</name>
</gene>